<dbReference type="AlphaFoldDB" id="A0AA40I8Q0"/>
<dbReference type="InterPro" id="IPR029063">
    <property type="entry name" value="SAM-dependent_MTases_sf"/>
</dbReference>
<dbReference type="Proteomes" id="UP001177744">
    <property type="component" value="Unassembled WGS sequence"/>
</dbReference>
<reference evidence="2" key="1">
    <citation type="submission" date="2023-06" db="EMBL/GenBank/DDBJ databases">
        <title>Reference genome for the Northern bat (Eptesicus nilssonii), a most northern bat species.</title>
        <authorList>
            <person name="Laine V.N."/>
            <person name="Pulliainen A.T."/>
            <person name="Lilley T.M."/>
        </authorList>
    </citation>
    <scope>NUCLEOTIDE SEQUENCE</scope>
    <source>
        <strain evidence="2">BLF_Eptnil</strain>
        <tissue evidence="2">Kidney</tissue>
    </source>
</reference>
<organism evidence="2 3">
    <name type="scientific">Cnephaeus nilssonii</name>
    <name type="common">Northern bat</name>
    <name type="synonym">Eptesicus nilssonii</name>
    <dbReference type="NCBI Taxonomy" id="3371016"/>
    <lineage>
        <taxon>Eukaryota</taxon>
        <taxon>Metazoa</taxon>
        <taxon>Chordata</taxon>
        <taxon>Craniata</taxon>
        <taxon>Vertebrata</taxon>
        <taxon>Euteleostomi</taxon>
        <taxon>Mammalia</taxon>
        <taxon>Eutheria</taxon>
        <taxon>Laurasiatheria</taxon>
        <taxon>Chiroptera</taxon>
        <taxon>Yangochiroptera</taxon>
        <taxon>Vespertilionidae</taxon>
        <taxon>Cnephaeus</taxon>
    </lineage>
</organism>
<accession>A0AA40I8Q0</accession>
<feature type="signal peptide" evidence="1">
    <location>
        <begin position="1"/>
        <end position="27"/>
    </location>
</feature>
<dbReference type="Gene3D" id="3.40.50.150">
    <property type="entry name" value="Vaccinia Virus protein VP39"/>
    <property type="match status" value="1"/>
</dbReference>
<evidence type="ECO:0000256" key="1">
    <source>
        <dbReference type="SAM" id="SignalP"/>
    </source>
</evidence>
<protein>
    <submittedName>
        <fullName evidence="2">Uncharacterized protein</fullName>
    </submittedName>
</protein>
<evidence type="ECO:0000313" key="3">
    <source>
        <dbReference type="Proteomes" id="UP001177744"/>
    </source>
</evidence>
<sequence>MRAASPRLSCRLQVLCVLARQLSLGQGLRCPCVAAGGFSECSGTRAWNSAGWGITLIESLEFLDELELLEQLMCHYCLCWATRGGSELDPSLGLEVVAALGGAAVDRQLTQRENVTERALTPSDGDHLLTWSTQKLQPPTFPELTCGAQSAGQASSPCIPPPRNGFLGLPLHFLLLSAYQLNKPPLPVARVLVLSAFAISRIYQDLCAS</sequence>
<gene>
    <name evidence="2" type="ORF">QTO34_013184</name>
</gene>
<keyword evidence="1" id="KW-0732">Signal</keyword>
<proteinExistence type="predicted"/>
<dbReference type="EMBL" id="JAULJE010000003">
    <property type="protein sequence ID" value="KAK1344487.1"/>
    <property type="molecule type" value="Genomic_DNA"/>
</dbReference>
<evidence type="ECO:0000313" key="2">
    <source>
        <dbReference type="EMBL" id="KAK1344487.1"/>
    </source>
</evidence>
<comment type="caution">
    <text evidence="2">The sequence shown here is derived from an EMBL/GenBank/DDBJ whole genome shotgun (WGS) entry which is preliminary data.</text>
</comment>
<feature type="chain" id="PRO_5041295229" evidence="1">
    <location>
        <begin position="28"/>
        <end position="209"/>
    </location>
</feature>
<name>A0AA40I8Q0_CNENI</name>
<keyword evidence="3" id="KW-1185">Reference proteome</keyword>